<accession>A0A8H4UTJ6</accession>
<keyword evidence="2" id="KW-1185">Reference proteome</keyword>
<gene>
    <name evidence="1" type="ORF">FZEAL_1387</name>
</gene>
<organism evidence="1 2">
    <name type="scientific">Fusarium zealandicum</name>
    <dbReference type="NCBI Taxonomy" id="1053134"/>
    <lineage>
        <taxon>Eukaryota</taxon>
        <taxon>Fungi</taxon>
        <taxon>Dikarya</taxon>
        <taxon>Ascomycota</taxon>
        <taxon>Pezizomycotina</taxon>
        <taxon>Sordariomycetes</taxon>
        <taxon>Hypocreomycetidae</taxon>
        <taxon>Hypocreales</taxon>
        <taxon>Nectriaceae</taxon>
        <taxon>Fusarium</taxon>
        <taxon>Fusarium staphyleae species complex</taxon>
    </lineage>
</organism>
<dbReference type="OrthoDB" id="5104261at2759"/>
<reference evidence="1" key="1">
    <citation type="journal article" date="2020" name="BMC Genomics">
        <title>Correction to: Identification and distribution of gene clusters required for synthesis of sphingolipid metabolism inhibitors in diverse species of the filamentous fungus Fusarium.</title>
        <authorList>
            <person name="Kim H.S."/>
            <person name="Lohmar J.M."/>
            <person name="Busman M."/>
            <person name="Brown D.W."/>
            <person name="Naumann T.A."/>
            <person name="Divon H.H."/>
            <person name="Lysoe E."/>
            <person name="Uhlig S."/>
            <person name="Proctor R.H."/>
        </authorList>
    </citation>
    <scope>NUCLEOTIDE SEQUENCE</scope>
    <source>
        <strain evidence="1">NRRL 22465</strain>
    </source>
</reference>
<reference evidence="1" key="2">
    <citation type="submission" date="2020-05" db="EMBL/GenBank/DDBJ databases">
        <authorList>
            <person name="Kim H.-S."/>
            <person name="Proctor R.H."/>
            <person name="Brown D.W."/>
        </authorList>
    </citation>
    <scope>NUCLEOTIDE SEQUENCE</scope>
    <source>
        <strain evidence="1">NRRL 22465</strain>
    </source>
</reference>
<dbReference type="AlphaFoldDB" id="A0A8H4UTJ6"/>
<dbReference type="EMBL" id="JABEYC010000078">
    <property type="protein sequence ID" value="KAF4983164.1"/>
    <property type="molecule type" value="Genomic_DNA"/>
</dbReference>
<evidence type="ECO:0000313" key="2">
    <source>
        <dbReference type="Proteomes" id="UP000635477"/>
    </source>
</evidence>
<protein>
    <submittedName>
        <fullName evidence="1">Uncharacterized protein</fullName>
    </submittedName>
</protein>
<evidence type="ECO:0000313" key="1">
    <source>
        <dbReference type="EMBL" id="KAF4983164.1"/>
    </source>
</evidence>
<name>A0A8H4UTJ6_9HYPO</name>
<dbReference type="Proteomes" id="UP000635477">
    <property type="component" value="Unassembled WGS sequence"/>
</dbReference>
<proteinExistence type="predicted"/>
<comment type="caution">
    <text evidence="1">The sequence shown here is derived from an EMBL/GenBank/DDBJ whole genome shotgun (WGS) entry which is preliminary data.</text>
</comment>
<sequence length="128" mass="14898">MFKFRIKGGKLDKSLRKDEVATMARVSARRKPEGVGTDLRKHGRLLNPAKLERYLRDHPSLIPSLRRHAIAYLEFKHQIESLLPRHIVALESPAPLPFDETLYNIERMPVLMKGYYDTMKSEKNIEES</sequence>